<keyword evidence="5" id="KW-1185">Reference proteome</keyword>
<dbReference type="OrthoDB" id="7737307at2759"/>
<evidence type="ECO:0000256" key="3">
    <source>
        <dbReference type="SAM" id="SignalP"/>
    </source>
</evidence>
<dbReference type="Proteomes" id="UP000677054">
    <property type="component" value="Unassembled WGS sequence"/>
</dbReference>
<keyword evidence="3" id="KW-0732">Signal</keyword>
<organism evidence="4">
    <name type="scientific">Darwinula stevensoni</name>
    <dbReference type="NCBI Taxonomy" id="69355"/>
    <lineage>
        <taxon>Eukaryota</taxon>
        <taxon>Metazoa</taxon>
        <taxon>Ecdysozoa</taxon>
        <taxon>Arthropoda</taxon>
        <taxon>Crustacea</taxon>
        <taxon>Oligostraca</taxon>
        <taxon>Ostracoda</taxon>
        <taxon>Podocopa</taxon>
        <taxon>Podocopida</taxon>
        <taxon>Darwinulocopina</taxon>
        <taxon>Darwinuloidea</taxon>
        <taxon>Darwinulidae</taxon>
        <taxon>Darwinula</taxon>
    </lineage>
</organism>
<proteinExistence type="predicted"/>
<evidence type="ECO:0000313" key="4">
    <source>
        <dbReference type="EMBL" id="CAD7246855.1"/>
    </source>
</evidence>
<name>A0A7R8XC60_9CRUS</name>
<keyword evidence="2" id="KW-0472">Membrane</keyword>
<feature type="signal peptide" evidence="3">
    <location>
        <begin position="1"/>
        <end position="19"/>
    </location>
</feature>
<dbReference type="EMBL" id="CAJPEV010001257">
    <property type="protein sequence ID" value="CAG0891684.1"/>
    <property type="molecule type" value="Genomic_DNA"/>
</dbReference>
<accession>A0A7R8XC60</accession>
<protein>
    <submittedName>
        <fullName evidence="4">Uncharacterized protein</fullName>
    </submittedName>
</protein>
<evidence type="ECO:0000313" key="5">
    <source>
        <dbReference type="Proteomes" id="UP000677054"/>
    </source>
</evidence>
<keyword evidence="2" id="KW-0812">Transmembrane</keyword>
<evidence type="ECO:0000256" key="1">
    <source>
        <dbReference type="SAM" id="MobiDB-lite"/>
    </source>
</evidence>
<reference evidence="4" key="1">
    <citation type="submission" date="2020-11" db="EMBL/GenBank/DDBJ databases">
        <authorList>
            <person name="Tran Van P."/>
        </authorList>
    </citation>
    <scope>NUCLEOTIDE SEQUENCE</scope>
</reference>
<dbReference type="Pfam" id="PF07841">
    <property type="entry name" value="DM4_12"/>
    <property type="match status" value="1"/>
</dbReference>
<dbReference type="AlphaFoldDB" id="A0A7R8XC60"/>
<keyword evidence="2" id="KW-1133">Transmembrane helix</keyword>
<evidence type="ECO:0000256" key="2">
    <source>
        <dbReference type="SAM" id="Phobius"/>
    </source>
</evidence>
<sequence length="290" mass="31180">MSHQLLLLALLALAAVALADTQKLFAPAAEEPTKEELLKKVVTKKPIDPYADVKKAEILSRRKEMQSSILPPMDLNSILDATGEWGRLLYNIIPYASGRQVGLLPAAGLVVLTVMVIGLVIFGVAAVGAALGVGNVGTILGREAQALAGLMPEDLTSLASNIHIALNPQAIEDTFDAMGVKGEACRKRALCDIQRLATRHPWSRKLLDLFNTYVPGLERYSDAITAALEDRDCALEFDSCRLGTVAGMLGRSEDGAPGGDGSQEYDEEEPEETTGYLVDYEENQKSVNSL</sequence>
<feature type="compositionally biased region" description="Acidic residues" evidence="1">
    <location>
        <begin position="263"/>
        <end position="272"/>
    </location>
</feature>
<gene>
    <name evidence="4" type="ORF">DSTB1V02_LOCUS6698</name>
</gene>
<feature type="transmembrane region" description="Helical" evidence="2">
    <location>
        <begin position="106"/>
        <end position="133"/>
    </location>
</feature>
<dbReference type="InterPro" id="IPR006631">
    <property type="entry name" value="DM4_12"/>
</dbReference>
<feature type="region of interest" description="Disordered" evidence="1">
    <location>
        <begin position="251"/>
        <end position="290"/>
    </location>
</feature>
<dbReference type="EMBL" id="LR900774">
    <property type="protein sequence ID" value="CAD7246855.1"/>
    <property type="molecule type" value="Genomic_DNA"/>
</dbReference>
<feature type="chain" id="PRO_5036209082" evidence="3">
    <location>
        <begin position="20"/>
        <end position="290"/>
    </location>
</feature>